<dbReference type="AlphaFoldDB" id="A0A8H7ZL69"/>
<feature type="compositionally biased region" description="Basic residues" evidence="1">
    <location>
        <begin position="518"/>
        <end position="529"/>
    </location>
</feature>
<dbReference type="GeneID" id="93650064"/>
<reference evidence="3 4" key="1">
    <citation type="submission" date="2020-12" db="EMBL/GenBank/DDBJ databases">
        <title>Effect of drift, selection, and recombination on the evolution of hybrid genomes in Candida yeast pathogens.</title>
        <authorList>
            <person name="Mixao V."/>
            <person name="Ksiezopolska E."/>
            <person name="Saus E."/>
            <person name="Boekhout T."/>
            <person name="Gacser A."/>
            <person name="Gabaldon T."/>
        </authorList>
    </citation>
    <scope>NUCLEOTIDE SEQUENCE [LARGE SCALE GENOMIC DNA]</scope>
    <source>
        <strain evidence="3 4">BP57</strain>
    </source>
</reference>
<dbReference type="OrthoDB" id="5395343at2759"/>
<feature type="domain" description="DNA replication regulator Sld3 C-terminal" evidence="2">
    <location>
        <begin position="222"/>
        <end position="283"/>
    </location>
</feature>
<dbReference type="PANTHER" id="PTHR28067">
    <property type="entry name" value="DNA REPLICATION REGULATOR SLD3"/>
    <property type="match status" value="1"/>
</dbReference>
<sequence length="962" mass="107242">MNQATVKETNEDAHTDTFKILDPSNNIEIIITAVHTISLQSILHLIPTQTSLESHQSLLSDLSNDKSNNSSIVPILHIFKSSKGRLRHNGYWLCKLKFKIDDKFNHWGVVFPILKGGGRMVDGSYINEGGDGEYFGVFKVNEPVHEDNMADKIYRISNEEDLVNVSQQSREDEDEESLTTAMNEEIELFSMKPPSNQKKHDGTLSNTGSNFTSPLKHEESQDPLYFITNRYYHSLYSLNEPLSYFPKTSLTRFKNLCQGDVSLTLTILDSLVLGMDKFDLRYDGKSHGQFCAGSVGTLSDCEVWHQEKFKERFGFIVKGGNNGSKKAQLPSSSSNGIDHDKFQKLLLELKIREAQLQIIILFEIFQIWNIDEKAFLKRNLQKSNEVLKRGQDHQKVSLVRVRKKRKLDNNNKDKKKTKRVKPTTISGPDTSNDLDRELSHYLYLNRLIDRLNLWEILSVPEKQDKLDGQSTNIGGSSLSYGFLAYVLVPYYGKILPLLIKYVIENTKNTNMKLTSSHKSLKTKSKRKKKERLEESSIDKQTVGNNDKNDEGRSTEKKRSKVERKPLLKGDDENHLIKDISVASLKRSKSSLGGQASREMLDKRQVDLNFKPPHLKKQISSNLENGGGTLATSSSSLIFGQAKRSKSLAGGEGPAKLRSGMTSQVHVAETPMKPGRDALPSGVAATGSNGGRNLLRSFSQVEATPAKQRVIDMEIFTPVSKQPRSNENSVQQSQVTSSIFTSPANDDAASSPFLKPASSSMTQRLQSVASGIASVAASAASSPRNDTTLVQATPRKPQSDDLPSLSVESPHDLIVEATPQRKTPQSQKRLDASVIEATPVQNIAKLQALSSKLPDIQATPIQQQRSHQSPFMKQNHEGEFKSPINFQKSGNFSSPSVHKTKPGDPIAISESPIFNAYTSTGLLSLRGKAGEEEENEEDRDAAYDSDEILNPKKKKARLTYSRR</sequence>
<dbReference type="InterPro" id="IPR042511">
    <property type="entry name" value="Sld3"/>
</dbReference>
<evidence type="ECO:0000313" key="3">
    <source>
        <dbReference type="EMBL" id="KAG5422340.1"/>
    </source>
</evidence>
<evidence type="ECO:0000259" key="2">
    <source>
        <dbReference type="Pfam" id="PF08639"/>
    </source>
</evidence>
<feature type="compositionally biased region" description="Polar residues" evidence="1">
    <location>
        <begin position="883"/>
        <end position="896"/>
    </location>
</feature>
<comment type="caution">
    <text evidence="3">The sequence shown here is derived from an EMBL/GenBank/DDBJ whole genome shotgun (WGS) entry which is preliminary data.</text>
</comment>
<protein>
    <recommendedName>
        <fullName evidence="2">DNA replication regulator Sld3 C-terminal domain-containing protein</fullName>
    </recommendedName>
</protein>
<feature type="region of interest" description="Disordered" evidence="1">
    <location>
        <begin position="407"/>
        <end position="431"/>
    </location>
</feature>
<name>A0A8H7ZL69_9ASCO</name>
<dbReference type="InterPro" id="IPR013948">
    <property type="entry name" value="DNA_replication_reg_Sld3_C"/>
</dbReference>
<evidence type="ECO:0000313" key="4">
    <source>
        <dbReference type="Proteomes" id="UP000669133"/>
    </source>
</evidence>
<feature type="compositionally biased region" description="Polar residues" evidence="1">
    <location>
        <begin position="718"/>
        <end position="743"/>
    </location>
</feature>
<feature type="region of interest" description="Disordered" evidence="1">
    <location>
        <begin position="777"/>
        <end position="805"/>
    </location>
</feature>
<dbReference type="Proteomes" id="UP000669133">
    <property type="component" value="Unassembled WGS sequence"/>
</dbReference>
<feature type="domain" description="DNA replication regulator Sld3 C-terminal" evidence="2">
    <location>
        <begin position="334"/>
        <end position="795"/>
    </location>
</feature>
<keyword evidence="4" id="KW-1185">Reference proteome</keyword>
<feature type="region of interest" description="Disordered" evidence="1">
    <location>
        <begin position="514"/>
        <end position="569"/>
    </location>
</feature>
<evidence type="ECO:0000256" key="1">
    <source>
        <dbReference type="SAM" id="MobiDB-lite"/>
    </source>
</evidence>
<dbReference type="Pfam" id="PF08639">
    <property type="entry name" value="Sld3_STD"/>
    <property type="match status" value="2"/>
</dbReference>
<dbReference type="GO" id="GO:0031261">
    <property type="term" value="C:DNA replication preinitiation complex"/>
    <property type="evidence" value="ECO:0007669"/>
    <property type="project" value="TreeGrafter"/>
</dbReference>
<accession>A0A8H7ZL69</accession>
<dbReference type="GO" id="GO:0006270">
    <property type="term" value="P:DNA replication initiation"/>
    <property type="evidence" value="ECO:0007669"/>
    <property type="project" value="InterPro"/>
</dbReference>
<feature type="region of interest" description="Disordered" evidence="1">
    <location>
        <begin position="669"/>
        <end position="691"/>
    </location>
</feature>
<feature type="region of interest" description="Disordered" evidence="1">
    <location>
        <begin position="880"/>
        <end position="910"/>
    </location>
</feature>
<feature type="region of interest" description="Disordered" evidence="1">
    <location>
        <begin position="192"/>
        <end position="216"/>
    </location>
</feature>
<feature type="compositionally biased region" description="Basic residues" evidence="1">
    <location>
        <begin position="950"/>
        <end position="962"/>
    </location>
</feature>
<organism evidence="3 4">
    <name type="scientific">Candida metapsilosis</name>
    <dbReference type="NCBI Taxonomy" id="273372"/>
    <lineage>
        <taxon>Eukaryota</taxon>
        <taxon>Fungi</taxon>
        <taxon>Dikarya</taxon>
        <taxon>Ascomycota</taxon>
        <taxon>Saccharomycotina</taxon>
        <taxon>Pichiomycetes</taxon>
        <taxon>Debaryomycetaceae</taxon>
        <taxon>Candida/Lodderomyces clade</taxon>
        <taxon>Candida</taxon>
    </lineage>
</organism>
<feature type="compositionally biased region" description="Acidic residues" evidence="1">
    <location>
        <begin position="930"/>
        <end position="946"/>
    </location>
</feature>
<dbReference type="Gene3D" id="1.20.58.2130">
    <property type="match status" value="2"/>
</dbReference>
<feature type="region of interest" description="Disordered" evidence="1">
    <location>
        <begin position="926"/>
        <end position="962"/>
    </location>
</feature>
<dbReference type="PANTHER" id="PTHR28067:SF1">
    <property type="entry name" value="DNA REPLICATION REGULATOR SLD3"/>
    <property type="match status" value="1"/>
</dbReference>
<dbReference type="EMBL" id="JAEOAQ010000001">
    <property type="protein sequence ID" value="KAG5422340.1"/>
    <property type="molecule type" value="Genomic_DNA"/>
</dbReference>
<feature type="compositionally biased region" description="Polar residues" evidence="1">
    <location>
        <begin position="203"/>
        <end position="213"/>
    </location>
</feature>
<feature type="region of interest" description="Disordered" evidence="1">
    <location>
        <begin position="716"/>
        <end position="756"/>
    </location>
</feature>
<proteinExistence type="predicted"/>
<dbReference type="RefSeq" id="XP_067551456.1">
    <property type="nucleotide sequence ID" value="XM_067690180.1"/>
</dbReference>
<gene>
    <name evidence="3" type="ORF">I9W82_001435</name>
</gene>
<feature type="compositionally biased region" description="Basic and acidic residues" evidence="1">
    <location>
        <begin position="546"/>
        <end position="569"/>
    </location>
</feature>